<evidence type="ECO:0000313" key="3">
    <source>
        <dbReference type="Proteomes" id="UP001233999"/>
    </source>
</evidence>
<comment type="caution">
    <text evidence="2">The sequence shown here is derived from an EMBL/GenBank/DDBJ whole genome shotgun (WGS) entry which is preliminary data.</text>
</comment>
<reference evidence="2" key="1">
    <citation type="journal article" date="2023" name="IScience">
        <title>Live-bearing cockroach genome reveals convergent evolutionary mechanisms linked to viviparity in insects and beyond.</title>
        <authorList>
            <person name="Fouks B."/>
            <person name="Harrison M.C."/>
            <person name="Mikhailova A.A."/>
            <person name="Marchal E."/>
            <person name="English S."/>
            <person name="Carruthers M."/>
            <person name="Jennings E.C."/>
            <person name="Chiamaka E.L."/>
            <person name="Frigard R.A."/>
            <person name="Pippel M."/>
            <person name="Attardo G.M."/>
            <person name="Benoit J.B."/>
            <person name="Bornberg-Bauer E."/>
            <person name="Tobe S.S."/>
        </authorList>
    </citation>
    <scope>NUCLEOTIDE SEQUENCE</scope>
    <source>
        <strain evidence="2">Stay&amp;Tobe</strain>
    </source>
</reference>
<evidence type="ECO:0000256" key="1">
    <source>
        <dbReference type="SAM" id="MobiDB-lite"/>
    </source>
</evidence>
<organism evidence="2 3">
    <name type="scientific">Diploptera punctata</name>
    <name type="common">Pacific beetle cockroach</name>
    <dbReference type="NCBI Taxonomy" id="6984"/>
    <lineage>
        <taxon>Eukaryota</taxon>
        <taxon>Metazoa</taxon>
        <taxon>Ecdysozoa</taxon>
        <taxon>Arthropoda</taxon>
        <taxon>Hexapoda</taxon>
        <taxon>Insecta</taxon>
        <taxon>Pterygota</taxon>
        <taxon>Neoptera</taxon>
        <taxon>Polyneoptera</taxon>
        <taxon>Dictyoptera</taxon>
        <taxon>Blattodea</taxon>
        <taxon>Blaberoidea</taxon>
        <taxon>Blaberidae</taxon>
        <taxon>Diplopterinae</taxon>
        <taxon>Diploptera</taxon>
    </lineage>
</organism>
<protein>
    <submittedName>
        <fullName evidence="2">Uncharacterized protein</fullName>
    </submittedName>
</protein>
<dbReference type="AlphaFoldDB" id="A0AAD8A0D8"/>
<gene>
    <name evidence="2" type="ORF">L9F63_027925</name>
</gene>
<sequence length="65" mass="7464">DEEVRETEDENINGKDEEMKSLRGHDSIAKCCIIYMNSDVKSSEILFMHDGHTLRLITAIHVSMK</sequence>
<dbReference type="Proteomes" id="UP001233999">
    <property type="component" value="Unassembled WGS sequence"/>
</dbReference>
<feature type="compositionally biased region" description="Acidic residues" evidence="1">
    <location>
        <begin position="1"/>
        <end position="11"/>
    </location>
</feature>
<feature type="non-terminal residue" evidence="2">
    <location>
        <position position="65"/>
    </location>
</feature>
<feature type="non-terminal residue" evidence="2">
    <location>
        <position position="1"/>
    </location>
</feature>
<proteinExistence type="predicted"/>
<name>A0AAD8A0D8_DIPPU</name>
<evidence type="ECO:0000313" key="2">
    <source>
        <dbReference type="EMBL" id="KAJ9589815.1"/>
    </source>
</evidence>
<reference evidence="2" key="2">
    <citation type="submission" date="2023-05" db="EMBL/GenBank/DDBJ databases">
        <authorList>
            <person name="Fouks B."/>
        </authorList>
    </citation>
    <scope>NUCLEOTIDE SEQUENCE</scope>
    <source>
        <strain evidence="2">Stay&amp;Tobe</strain>
        <tissue evidence="2">Testes</tissue>
    </source>
</reference>
<accession>A0AAD8A0D8</accession>
<keyword evidence="3" id="KW-1185">Reference proteome</keyword>
<feature type="region of interest" description="Disordered" evidence="1">
    <location>
        <begin position="1"/>
        <end position="20"/>
    </location>
</feature>
<dbReference type="EMBL" id="JASPKZ010004704">
    <property type="protein sequence ID" value="KAJ9589815.1"/>
    <property type="molecule type" value="Genomic_DNA"/>
</dbReference>